<comment type="caution">
    <text evidence="2">The sequence shown here is derived from an EMBL/GenBank/DDBJ whole genome shotgun (WGS) entry which is preliminary data.</text>
</comment>
<evidence type="ECO:0000256" key="1">
    <source>
        <dbReference type="SAM" id="MobiDB-lite"/>
    </source>
</evidence>
<accession>A0A9Q3I3G3</accession>
<protein>
    <submittedName>
        <fullName evidence="2">Uncharacterized protein</fullName>
    </submittedName>
</protein>
<keyword evidence="3" id="KW-1185">Reference proteome</keyword>
<proteinExistence type="predicted"/>
<evidence type="ECO:0000313" key="2">
    <source>
        <dbReference type="EMBL" id="MBW0528146.1"/>
    </source>
</evidence>
<gene>
    <name evidence="2" type="ORF">O181_067861</name>
</gene>
<name>A0A9Q3I3G3_9BASI</name>
<dbReference type="EMBL" id="AVOT02034111">
    <property type="protein sequence ID" value="MBW0528146.1"/>
    <property type="molecule type" value="Genomic_DNA"/>
</dbReference>
<dbReference type="Proteomes" id="UP000765509">
    <property type="component" value="Unassembled WGS sequence"/>
</dbReference>
<sequence length="222" mass="25398">MSNNRTGRICIKFFSSTNSSEILFNGACTTRGLAYHPTGQNFGHVSKYMSQRDRLQRPYGKHQRLESHQAVQTLGGEGKQDKGESRRYPSYKRTADPDSSLQEKTMIQQEQDLFQPKAERVRPNDTEAVGLGERSTQKPEIVVHTSRINSPINRNITPTQIRHNVVTTESNVNSDALWLQMSQYAEKTQKQLSELQASHERMKKLTASMNKIVQTFKRDMLN</sequence>
<feature type="region of interest" description="Disordered" evidence="1">
    <location>
        <begin position="50"/>
        <end position="102"/>
    </location>
</feature>
<evidence type="ECO:0000313" key="3">
    <source>
        <dbReference type="Proteomes" id="UP000765509"/>
    </source>
</evidence>
<feature type="compositionally biased region" description="Basic and acidic residues" evidence="1">
    <location>
        <begin position="78"/>
        <end position="87"/>
    </location>
</feature>
<reference evidence="2" key="1">
    <citation type="submission" date="2021-03" db="EMBL/GenBank/DDBJ databases">
        <title>Draft genome sequence of rust myrtle Austropuccinia psidii MF-1, a brazilian biotype.</title>
        <authorList>
            <person name="Quecine M.C."/>
            <person name="Pachon D.M.R."/>
            <person name="Bonatelli M.L."/>
            <person name="Correr F.H."/>
            <person name="Franceschini L.M."/>
            <person name="Leite T.F."/>
            <person name="Margarido G.R.A."/>
            <person name="Almeida C.A."/>
            <person name="Ferrarezi J.A."/>
            <person name="Labate C.A."/>
        </authorList>
    </citation>
    <scope>NUCLEOTIDE SEQUENCE</scope>
    <source>
        <strain evidence="2">MF-1</strain>
    </source>
</reference>
<organism evidence="2 3">
    <name type="scientific">Austropuccinia psidii MF-1</name>
    <dbReference type="NCBI Taxonomy" id="1389203"/>
    <lineage>
        <taxon>Eukaryota</taxon>
        <taxon>Fungi</taxon>
        <taxon>Dikarya</taxon>
        <taxon>Basidiomycota</taxon>
        <taxon>Pucciniomycotina</taxon>
        <taxon>Pucciniomycetes</taxon>
        <taxon>Pucciniales</taxon>
        <taxon>Sphaerophragmiaceae</taxon>
        <taxon>Austropuccinia</taxon>
    </lineage>
</organism>
<dbReference type="AlphaFoldDB" id="A0A9Q3I3G3"/>